<proteinExistence type="predicted"/>
<keyword evidence="2" id="KW-1185">Reference proteome</keyword>
<dbReference type="RefSeq" id="WP_166504019.1">
    <property type="nucleotide sequence ID" value="NZ_BDJL01000125.1"/>
</dbReference>
<reference evidence="2" key="1">
    <citation type="submission" date="2016-12" db="EMBL/GenBank/DDBJ databases">
        <title>Draft Genome Sequences od Carboxydothermus pertinax and islandicus, Hydrogenogenic Carboxydotrophic Bacteria.</title>
        <authorList>
            <person name="Fukuyama Y."/>
            <person name="Ohmae K."/>
            <person name="Yoneda Y."/>
            <person name="Yoshida T."/>
            <person name="Sako Y."/>
        </authorList>
    </citation>
    <scope>NUCLEOTIDE SEQUENCE [LARGE SCALE GENOMIC DNA]</scope>
    <source>
        <strain evidence="2">SET</strain>
    </source>
</reference>
<evidence type="ECO:0000313" key="2">
    <source>
        <dbReference type="Proteomes" id="UP000187338"/>
    </source>
</evidence>
<sequence>MAYDDRVYHIMDSFMQGLLNRESVIHMLSEFYGYEMADEIFNNYFHTLENFEP</sequence>
<evidence type="ECO:0000313" key="1">
    <source>
        <dbReference type="EMBL" id="GAV26029.1"/>
    </source>
</evidence>
<organism evidence="1 2">
    <name type="scientific">Carboxydothermus islandicus</name>
    <dbReference type="NCBI Taxonomy" id="661089"/>
    <lineage>
        <taxon>Bacteria</taxon>
        <taxon>Bacillati</taxon>
        <taxon>Bacillota</taxon>
        <taxon>Clostridia</taxon>
        <taxon>Thermoanaerobacterales</taxon>
        <taxon>Thermoanaerobacteraceae</taxon>
        <taxon>Carboxydothermus</taxon>
    </lineage>
</organism>
<dbReference type="EMBL" id="BDJL01000125">
    <property type="protein sequence ID" value="GAV26029.1"/>
    <property type="molecule type" value="Genomic_DNA"/>
</dbReference>
<gene>
    <name evidence="1" type="ORF">ciss_19620</name>
</gene>
<dbReference type="Proteomes" id="UP000187338">
    <property type="component" value="Unassembled WGS sequence"/>
</dbReference>
<comment type="caution">
    <text evidence="1">The sequence shown here is derived from an EMBL/GenBank/DDBJ whole genome shotgun (WGS) entry which is preliminary data.</text>
</comment>
<name>A0A1L8D4C9_9THEO</name>
<accession>A0A1L8D4C9</accession>
<protein>
    <submittedName>
        <fullName evidence="1">Uncharacterized protein</fullName>
    </submittedName>
</protein>
<dbReference type="AlphaFoldDB" id="A0A1L8D4C9"/>